<feature type="transmembrane region" description="Helical" evidence="1">
    <location>
        <begin position="41"/>
        <end position="61"/>
    </location>
</feature>
<name>L9WZY4_9EURY</name>
<dbReference type="eggNOG" id="arCOG09326">
    <property type="taxonomic scope" value="Archaea"/>
</dbReference>
<evidence type="ECO:0000313" key="3">
    <source>
        <dbReference type="Proteomes" id="UP000011602"/>
    </source>
</evidence>
<reference evidence="2 3" key="1">
    <citation type="journal article" date="2014" name="PLoS Genet.">
        <title>Phylogenetically driven sequencing of extremely halophilic archaea reveals strategies for static and dynamic osmo-response.</title>
        <authorList>
            <person name="Becker E.A."/>
            <person name="Seitzer P.M."/>
            <person name="Tritt A."/>
            <person name="Larsen D."/>
            <person name="Krusor M."/>
            <person name="Yao A.I."/>
            <person name="Wu D."/>
            <person name="Madern D."/>
            <person name="Eisen J.A."/>
            <person name="Darling A.E."/>
            <person name="Facciotti M.T."/>
        </authorList>
    </citation>
    <scope>NUCLEOTIDE SEQUENCE [LARGE SCALE GENOMIC DNA]</scope>
    <source>
        <strain evidence="2 3">JCM 12255</strain>
    </source>
</reference>
<keyword evidence="1" id="KW-0812">Transmembrane</keyword>
<accession>L9WZY4</accession>
<dbReference type="RefSeq" id="WP_007259748.1">
    <property type="nucleotide sequence ID" value="NZ_AOHZ01000055.1"/>
</dbReference>
<protein>
    <recommendedName>
        <fullName evidence="4">DUF2178 domain-containing protein</fullName>
    </recommendedName>
</protein>
<dbReference type="Proteomes" id="UP000011602">
    <property type="component" value="Unassembled WGS sequence"/>
</dbReference>
<feature type="transmembrane region" description="Helical" evidence="1">
    <location>
        <begin position="16"/>
        <end position="35"/>
    </location>
</feature>
<feature type="transmembrane region" description="Helical" evidence="1">
    <location>
        <begin position="109"/>
        <end position="127"/>
    </location>
</feature>
<keyword evidence="1" id="KW-0472">Membrane</keyword>
<feature type="transmembrane region" description="Helical" evidence="1">
    <location>
        <begin position="82"/>
        <end position="103"/>
    </location>
</feature>
<evidence type="ECO:0008006" key="4">
    <source>
        <dbReference type="Google" id="ProtNLM"/>
    </source>
</evidence>
<sequence>MSELPTNIERQKRNGYVMIAGAAILLLGGAVVVGVSSLPPVSFFGLLVPASILVFFGYRAVSAGRDRKALGDERTAKLHGKVGVNAFWMLLFVILADGTFAIFPREGASTAYIFSGLFLYGAYLVYYRYLE</sequence>
<dbReference type="AlphaFoldDB" id="L9WZY4"/>
<evidence type="ECO:0000313" key="2">
    <source>
        <dbReference type="EMBL" id="ELY54761.1"/>
    </source>
</evidence>
<keyword evidence="3" id="KW-1185">Reference proteome</keyword>
<evidence type="ECO:0000256" key="1">
    <source>
        <dbReference type="SAM" id="Phobius"/>
    </source>
</evidence>
<dbReference type="EMBL" id="AOHZ01000055">
    <property type="protein sequence ID" value="ELY54761.1"/>
    <property type="molecule type" value="Genomic_DNA"/>
</dbReference>
<gene>
    <name evidence="2" type="ORF">C493_12349</name>
</gene>
<organism evidence="2 3">
    <name type="scientific">Natronolimnohabitans innermongolicus JCM 12255</name>
    <dbReference type="NCBI Taxonomy" id="1227499"/>
    <lineage>
        <taxon>Archaea</taxon>
        <taxon>Methanobacteriati</taxon>
        <taxon>Methanobacteriota</taxon>
        <taxon>Stenosarchaea group</taxon>
        <taxon>Halobacteria</taxon>
        <taxon>Halobacteriales</taxon>
        <taxon>Natrialbaceae</taxon>
        <taxon>Natronolimnohabitans</taxon>
    </lineage>
</organism>
<comment type="caution">
    <text evidence="2">The sequence shown here is derived from an EMBL/GenBank/DDBJ whole genome shotgun (WGS) entry which is preliminary data.</text>
</comment>
<proteinExistence type="predicted"/>
<dbReference type="OrthoDB" id="203082at2157"/>
<keyword evidence="1" id="KW-1133">Transmembrane helix</keyword>